<keyword evidence="4 6" id="KW-1133">Transmembrane helix</keyword>
<dbReference type="RefSeq" id="WP_189671308.1">
    <property type="nucleotide sequence ID" value="NZ_BNAS01000008.1"/>
</dbReference>
<evidence type="ECO:0000313" key="7">
    <source>
        <dbReference type="EMBL" id="GHH78685.1"/>
    </source>
</evidence>
<feature type="transmembrane region" description="Helical" evidence="6">
    <location>
        <begin position="96"/>
        <end position="116"/>
    </location>
</feature>
<protein>
    <submittedName>
        <fullName evidence="7">Cobalt ABC transporter permease</fullName>
    </submittedName>
</protein>
<dbReference type="EMBL" id="BNAS01000008">
    <property type="protein sequence ID" value="GHH78685.1"/>
    <property type="molecule type" value="Genomic_DNA"/>
</dbReference>
<feature type="transmembrane region" description="Helical" evidence="6">
    <location>
        <begin position="67"/>
        <end position="84"/>
    </location>
</feature>
<dbReference type="Proteomes" id="UP000627369">
    <property type="component" value="Unassembled WGS sequence"/>
</dbReference>
<dbReference type="AlphaFoldDB" id="A0A919KZ23"/>
<sequence length="198" mass="21283">MVTLYRPGDGPWHRLRPGRKTALLLLLVLGICLLPATWWAAGVMAGVCLACYAIPGAGMRELGRQLVATRWMVGVTLIGQLIFLGPESAAANTTRVAVACALAALLALTTPATELLETFERAMGPLTWLRLDPRRVALTLALTLSTLPVLANLARDVREAQRARGGGRSLRHFAMPFLVMALKHADELGDALTARGVR</sequence>
<gene>
    <name evidence="7" type="ORF">GCM10017772_42550</name>
</gene>
<comment type="subcellular location">
    <subcellularLocation>
        <location evidence="1">Membrane</location>
        <topology evidence="1">Multi-pass membrane protein</topology>
    </subcellularLocation>
</comment>
<evidence type="ECO:0000256" key="3">
    <source>
        <dbReference type="ARBA" id="ARBA00022692"/>
    </source>
</evidence>
<keyword evidence="2" id="KW-1003">Cell membrane</keyword>
<keyword evidence="5 6" id="KW-0472">Membrane</keyword>
<evidence type="ECO:0000256" key="4">
    <source>
        <dbReference type="ARBA" id="ARBA00022989"/>
    </source>
</evidence>
<accession>A0A919KZ23</accession>
<dbReference type="PANTHER" id="PTHR34857">
    <property type="entry name" value="SLL0384 PROTEIN"/>
    <property type="match status" value="1"/>
</dbReference>
<comment type="caution">
    <text evidence="7">The sequence shown here is derived from an EMBL/GenBank/DDBJ whole genome shotgun (WGS) entry which is preliminary data.</text>
</comment>
<feature type="transmembrane region" description="Helical" evidence="6">
    <location>
        <begin position="136"/>
        <end position="154"/>
    </location>
</feature>
<dbReference type="InterPro" id="IPR051611">
    <property type="entry name" value="ECF_transporter_component"/>
</dbReference>
<evidence type="ECO:0000256" key="6">
    <source>
        <dbReference type="SAM" id="Phobius"/>
    </source>
</evidence>
<proteinExistence type="predicted"/>
<reference evidence="7" key="1">
    <citation type="journal article" date="2014" name="Int. J. Syst. Evol. Microbiol.">
        <title>Complete genome sequence of Corynebacterium casei LMG S-19264T (=DSM 44701T), isolated from a smear-ripened cheese.</title>
        <authorList>
            <consortium name="US DOE Joint Genome Institute (JGI-PGF)"/>
            <person name="Walter F."/>
            <person name="Albersmeier A."/>
            <person name="Kalinowski J."/>
            <person name="Ruckert C."/>
        </authorList>
    </citation>
    <scope>NUCLEOTIDE SEQUENCE</scope>
    <source>
        <strain evidence="7">CGMCC 4.7398</strain>
    </source>
</reference>
<feature type="transmembrane region" description="Helical" evidence="6">
    <location>
        <begin position="22"/>
        <end position="55"/>
    </location>
</feature>
<evidence type="ECO:0000256" key="5">
    <source>
        <dbReference type="ARBA" id="ARBA00023136"/>
    </source>
</evidence>
<name>A0A919KZ23_9MICO</name>
<keyword evidence="3 6" id="KW-0812">Transmembrane</keyword>
<dbReference type="InterPro" id="IPR003339">
    <property type="entry name" value="ABC/ECF_trnsptr_transmembrane"/>
</dbReference>
<keyword evidence="8" id="KW-1185">Reference proteome</keyword>
<dbReference type="GO" id="GO:0005886">
    <property type="term" value="C:plasma membrane"/>
    <property type="evidence" value="ECO:0007669"/>
    <property type="project" value="UniProtKB-ARBA"/>
</dbReference>
<dbReference type="PANTHER" id="PTHR34857:SF2">
    <property type="entry name" value="SLL0384 PROTEIN"/>
    <property type="match status" value="1"/>
</dbReference>
<organism evidence="7 8">
    <name type="scientific">Promicromonospora soli</name>
    <dbReference type="NCBI Taxonomy" id="2035533"/>
    <lineage>
        <taxon>Bacteria</taxon>
        <taxon>Bacillati</taxon>
        <taxon>Actinomycetota</taxon>
        <taxon>Actinomycetes</taxon>
        <taxon>Micrococcales</taxon>
        <taxon>Promicromonosporaceae</taxon>
        <taxon>Promicromonospora</taxon>
    </lineage>
</organism>
<evidence type="ECO:0000256" key="1">
    <source>
        <dbReference type="ARBA" id="ARBA00004141"/>
    </source>
</evidence>
<reference evidence="7" key="2">
    <citation type="submission" date="2020-09" db="EMBL/GenBank/DDBJ databases">
        <authorList>
            <person name="Sun Q."/>
            <person name="Zhou Y."/>
        </authorList>
    </citation>
    <scope>NUCLEOTIDE SEQUENCE</scope>
    <source>
        <strain evidence="7">CGMCC 4.7398</strain>
    </source>
</reference>
<dbReference type="Pfam" id="PF02361">
    <property type="entry name" value="CbiQ"/>
    <property type="match status" value="1"/>
</dbReference>
<evidence type="ECO:0000313" key="8">
    <source>
        <dbReference type="Proteomes" id="UP000627369"/>
    </source>
</evidence>
<evidence type="ECO:0000256" key="2">
    <source>
        <dbReference type="ARBA" id="ARBA00022475"/>
    </source>
</evidence>